<dbReference type="OrthoDB" id="8625101at2759"/>
<reference evidence="2" key="1">
    <citation type="journal article" date="2013" name="Nat. Biotechnol.">
        <title>Draft genome sequence of chickpea (Cicer arietinum) provides a resource for trait improvement.</title>
        <authorList>
            <person name="Varshney R.K."/>
            <person name="Song C."/>
            <person name="Saxena R.K."/>
            <person name="Azam S."/>
            <person name="Yu S."/>
            <person name="Sharpe A.G."/>
            <person name="Cannon S."/>
            <person name="Baek J."/>
            <person name="Rosen B.D."/>
            <person name="Tar'an B."/>
            <person name="Millan T."/>
            <person name="Zhang X."/>
            <person name="Ramsay L.D."/>
            <person name="Iwata A."/>
            <person name="Wang Y."/>
            <person name="Nelson W."/>
            <person name="Farmer A.D."/>
            <person name="Gaur P.M."/>
            <person name="Soderlund C."/>
            <person name="Penmetsa R.V."/>
            <person name="Xu C."/>
            <person name="Bharti A.K."/>
            <person name="He W."/>
            <person name="Winter P."/>
            <person name="Zhao S."/>
            <person name="Hane J.K."/>
            <person name="Carrasquilla-Garcia N."/>
            <person name="Condie J.A."/>
            <person name="Upadhyaya H.D."/>
            <person name="Luo M.C."/>
            <person name="Thudi M."/>
            <person name="Gowda C.L."/>
            <person name="Singh N.P."/>
            <person name="Lichtenzveig J."/>
            <person name="Gali K.K."/>
            <person name="Rubio J."/>
            <person name="Nadarajan N."/>
            <person name="Dolezel J."/>
            <person name="Bansal K.C."/>
            <person name="Xu X."/>
            <person name="Edwards D."/>
            <person name="Zhang G."/>
            <person name="Kahl G."/>
            <person name="Gil J."/>
            <person name="Singh K.B."/>
            <person name="Datta S.K."/>
            <person name="Jackson S.A."/>
            <person name="Wang J."/>
            <person name="Cook D.R."/>
        </authorList>
    </citation>
    <scope>NUCLEOTIDE SEQUENCE [LARGE SCALE GENOMIC DNA]</scope>
    <source>
        <strain evidence="2">cv. CDC Frontier</strain>
    </source>
</reference>
<protein>
    <submittedName>
        <fullName evidence="3">Uncharacterized protein LOC101514151</fullName>
    </submittedName>
</protein>
<feature type="domain" description="Atos-like conserved" evidence="1">
    <location>
        <begin position="371"/>
        <end position="430"/>
    </location>
</feature>
<dbReference type="Pfam" id="PF13915">
    <property type="entry name" value="DUF4210"/>
    <property type="match status" value="1"/>
</dbReference>
<dbReference type="InterPro" id="IPR051506">
    <property type="entry name" value="ATOS_Transcription_Regulators"/>
</dbReference>
<name>A0A1S3E7C7_CICAR</name>
<gene>
    <name evidence="3" type="primary">LOC101514151</name>
</gene>
<dbReference type="eggNOG" id="KOG2306">
    <property type="taxonomic scope" value="Eukaryota"/>
</dbReference>
<dbReference type="InterPro" id="IPR033473">
    <property type="entry name" value="Atos-like_C"/>
</dbReference>
<dbReference type="PANTHER" id="PTHR13199">
    <property type="entry name" value="GH03947P"/>
    <property type="match status" value="1"/>
</dbReference>
<dbReference type="PaxDb" id="3827-XP_004501736.1"/>
<dbReference type="Pfam" id="PF13889">
    <property type="entry name" value="Chromosome_seg"/>
    <property type="match status" value="1"/>
</dbReference>
<proteinExistence type="predicted"/>
<evidence type="ECO:0000313" key="3">
    <source>
        <dbReference type="RefSeq" id="XP_004501736.1"/>
    </source>
</evidence>
<sequence length="682" mass="76866">MGLPQVSSSFLVEEMATSLGTFVQTAPRIASISNYELNLLAGEEKLGHGMHIHMPNSESSISNKCNDGKSKIQKLKIDSKEQIGRLSVNAEQTMQTTISRTVGFQLRASLAPHANGFGSSGGNGYSPTEVSDSHVKRRLLSPLNVMLLGDHFKGDPEFNQSCLEAGDDNYNDLHKYKKVHIGNYNNIHTTVWSSSCFQELVNSSCNNDSRTNQILTSDGLNCEVQEPNYKSFLAFNDSEKTTKIKSQTSALFIPQNKESSPRFPLSPLGKKPCTDKFFGECRDIDTELSDANLILNDVEQSLNRNCQAILSAQEIPRKSQFNSNSMQQNSVMVTPDNIIDTNEYWTFPASFPPRRAKLCGSVNRLPIRRTLVGSFEESLLSGRLLSDKVSQKIEGFLAMLNVTGGNFSPQSRKIPFAVTSVDGDKYLLYYSSINLSGKFLSSKSRVSKFQRTLSMDESRYERRRIRIPIKGRIQLVLNNPERTPIHTFFCNYDLSDMPADTKTFLRQKITLTSSSRSMYSNGKEIQTDSDVDAKSSLISNTTRRDKDFLTSKCREFDSFACTKVGKEENSSSNTCLVDEDKFLNCSSKINDNSINNCILLYVLHLRFMCTLPKKRSRSVPTRKSDPISSEARNLIDNEHERSFYLYDDMRVVFPQRHSDSDEGKLHVEYHFPSNPKYFDISS</sequence>
<dbReference type="RefSeq" id="XP_004501736.1">
    <property type="nucleotide sequence ID" value="XM_004501679.3"/>
</dbReference>
<evidence type="ECO:0000259" key="1">
    <source>
        <dbReference type="SMART" id="SM01177"/>
    </source>
</evidence>
<evidence type="ECO:0000313" key="2">
    <source>
        <dbReference type="Proteomes" id="UP000087171"/>
    </source>
</evidence>
<accession>A0A1S3E7C7</accession>
<dbReference type="PANTHER" id="PTHR13199:SF11">
    <property type="entry name" value="PROTEIN ATOSSA"/>
    <property type="match status" value="1"/>
</dbReference>
<organism evidence="2 3">
    <name type="scientific">Cicer arietinum</name>
    <name type="common">Chickpea</name>
    <name type="synonym">Garbanzo</name>
    <dbReference type="NCBI Taxonomy" id="3827"/>
    <lineage>
        <taxon>Eukaryota</taxon>
        <taxon>Viridiplantae</taxon>
        <taxon>Streptophyta</taxon>
        <taxon>Embryophyta</taxon>
        <taxon>Tracheophyta</taxon>
        <taxon>Spermatophyta</taxon>
        <taxon>Magnoliopsida</taxon>
        <taxon>eudicotyledons</taxon>
        <taxon>Gunneridae</taxon>
        <taxon>Pentapetalae</taxon>
        <taxon>rosids</taxon>
        <taxon>fabids</taxon>
        <taxon>Fabales</taxon>
        <taxon>Fabaceae</taxon>
        <taxon>Papilionoideae</taxon>
        <taxon>50 kb inversion clade</taxon>
        <taxon>NPAAA clade</taxon>
        <taxon>Hologalegina</taxon>
        <taxon>IRL clade</taxon>
        <taxon>Cicereae</taxon>
        <taxon>Cicer</taxon>
    </lineage>
</organism>
<dbReference type="RefSeq" id="XP_073225371.1">
    <property type="nucleotide sequence ID" value="XM_073369270.1"/>
</dbReference>
<dbReference type="AlphaFoldDB" id="A0A1S3E7C7"/>
<dbReference type="SMART" id="SM01177">
    <property type="entry name" value="DUF4210"/>
    <property type="match status" value="1"/>
</dbReference>
<reference evidence="3" key="2">
    <citation type="submission" date="2025-08" db="UniProtKB">
        <authorList>
            <consortium name="RefSeq"/>
        </authorList>
    </citation>
    <scope>IDENTIFICATION</scope>
    <source>
        <tissue evidence="3">Etiolated seedlings</tissue>
    </source>
</reference>
<dbReference type="Proteomes" id="UP000087171">
    <property type="component" value="Chromosome Ca5"/>
</dbReference>
<dbReference type="InterPro" id="IPR025261">
    <property type="entry name" value="Atos-like_cons_dom"/>
</dbReference>
<keyword evidence="2" id="KW-1185">Reference proteome</keyword>
<dbReference type="GeneID" id="101514151"/>
<dbReference type="KEGG" id="cam:101514151"/>